<evidence type="ECO:0000313" key="2">
    <source>
        <dbReference type="EMBL" id="QEG35983.1"/>
    </source>
</evidence>
<evidence type="ECO:0000313" key="3">
    <source>
        <dbReference type="Proteomes" id="UP000323917"/>
    </source>
</evidence>
<dbReference type="PANTHER" id="PTHR41878:SF1">
    <property type="entry name" value="TNPR PROTEIN"/>
    <property type="match status" value="1"/>
</dbReference>
<dbReference type="InterPro" id="IPR012912">
    <property type="entry name" value="Plasmid_pRiA4b_Orf3-like"/>
</dbReference>
<dbReference type="RefSeq" id="WP_238476517.1">
    <property type="nucleotide sequence ID" value="NZ_CP042913.1"/>
</dbReference>
<dbReference type="AlphaFoldDB" id="A0A5B9QPT5"/>
<reference evidence="2 3" key="1">
    <citation type="submission" date="2019-08" db="EMBL/GenBank/DDBJ databases">
        <title>Deep-cultivation of Planctomycetes and their phenomic and genomic characterization uncovers novel biology.</title>
        <authorList>
            <person name="Wiegand S."/>
            <person name="Jogler M."/>
            <person name="Boedeker C."/>
            <person name="Pinto D."/>
            <person name="Vollmers J."/>
            <person name="Rivas-Marin E."/>
            <person name="Kohn T."/>
            <person name="Peeters S.H."/>
            <person name="Heuer A."/>
            <person name="Rast P."/>
            <person name="Oberbeckmann S."/>
            <person name="Bunk B."/>
            <person name="Jeske O."/>
            <person name="Meyerdierks A."/>
            <person name="Storesund J.E."/>
            <person name="Kallscheuer N."/>
            <person name="Luecker S."/>
            <person name="Lage O.M."/>
            <person name="Pohl T."/>
            <person name="Merkel B.J."/>
            <person name="Hornburger P."/>
            <person name="Mueller R.-W."/>
            <person name="Bruemmer F."/>
            <person name="Labrenz M."/>
            <person name="Spormann A.M."/>
            <person name="Op den Camp H."/>
            <person name="Overmann J."/>
            <person name="Amann R."/>
            <person name="Jetten M.S.M."/>
            <person name="Mascher T."/>
            <person name="Medema M.H."/>
            <person name="Devos D.P."/>
            <person name="Kaster A.-K."/>
            <person name="Ovreas L."/>
            <person name="Rohde M."/>
            <person name="Galperin M.Y."/>
            <person name="Jogler C."/>
        </authorList>
    </citation>
    <scope>NUCLEOTIDE SEQUENCE [LARGE SCALE GENOMIC DNA]</scope>
    <source>
        <strain evidence="2 3">Pr1d</strain>
    </source>
</reference>
<organism evidence="2 3">
    <name type="scientific">Bythopirellula goksoeyrii</name>
    <dbReference type="NCBI Taxonomy" id="1400387"/>
    <lineage>
        <taxon>Bacteria</taxon>
        <taxon>Pseudomonadati</taxon>
        <taxon>Planctomycetota</taxon>
        <taxon>Planctomycetia</taxon>
        <taxon>Pirellulales</taxon>
        <taxon>Lacipirellulaceae</taxon>
        <taxon>Bythopirellula</taxon>
    </lineage>
</organism>
<dbReference type="InterPro" id="IPR024047">
    <property type="entry name" value="MM3350-like_sf"/>
</dbReference>
<dbReference type="Pfam" id="PF07929">
    <property type="entry name" value="PRiA4_ORF3"/>
    <property type="match status" value="1"/>
</dbReference>
<proteinExistence type="predicted"/>
<dbReference type="EMBL" id="CP042913">
    <property type="protein sequence ID" value="QEG35983.1"/>
    <property type="molecule type" value="Genomic_DNA"/>
</dbReference>
<feature type="domain" description="Plasmid pRiA4b Orf3-like" evidence="1">
    <location>
        <begin position="10"/>
        <end position="69"/>
    </location>
</feature>
<name>A0A5B9QPT5_9BACT</name>
<keyword evidence="3" id="KW-1185">Reference proteome</keyword>
<dbReference type="PANTHER" id="PTHR41878">
    <property type="entry name" value="LEXA REPRESSOR-RELATED"/>
    <property type="match status" value="1"/>
</dbReference>
<dbReference type="Proteomes" id="UP000323917">
    <property type="component" value="Chromosome"/>
</dbReference>
<evidence type="ECO:0000259" key="1">
    <source>
        <dbReference type="Pfam" id="PF07929"/>
    </source>
</evidence>
<dbReference type="Gene3D" id="3.10.290.30">
    <property type="entry name" value="MM3350-like"/>
    <property type="match status" value="1"/>
</dbReference>
<dbReference type="KEGG" id="bgok:Pr1d_32920"/>
<accession>A0A5B9QPT5</accession>
<sequence length="78" mass="9149">MIFEGYPPIDPKAKYPICLEGERACPPEDVGGPWAYAEYLMVISDRKHELHEDYMEWRGPFDAEAFDAKKATRQMRKR</sequence>
<gene>
    <name evidence="2" type="ORF">Pr1d_32920</name>
</gene>
<protein>
    <submittedName>
        <fullName evidence="2">Plasmid pRiA4b ORF-3-like protein</fullName>
    </submittedName>
</protein>
<dbReference type="SUPFAM" id="SSF159941">
    <property type="entry name" value="MM3350-like"/>
    <property type="match status" value="1"/>
</dbReference>